<gene>
    <name evidence="1" type="ORF">RYJ27_08595</name>
</gene>
<sequence length="199" mass="21403">MRWDRLFEDLEDQLAADAEAERVALDAEAERLRVARLTLRERLRAMAGGEAASVAVEVTEDTTVRGEIRAVGADFIALRVDGSRVFALIPVPAVRSVTMPVETMRAGAGSPAPSPVAERLTLGFVLRDVSRRRLGVSIDTAAGTVVTGTIDRVGADHLDIALHDAGIPRRPSEVRGVRVLPFASVACVRWSGMHTPSML</sequence>
<dbReference type="KEGG" id="mliy:RYJ27_08595"/>
<dbReference type="RefSeq" id="WP_330169909.1">
    <property type="nucleotide sequence ID" value="NZ_CP137080.1"/>
</dbReference>
<keyword evidence="2" id="KW-1185">Reference proteome</keyword>
<dbReference type="EMBL" id="CP137080">
    <property type="protein sequence ID" value="WOQ68768.1"/>
    <property type="molecule type" value="Genomic_DNA"/>
</dbReference>
<dbReference type="Proteomes" id="UP001329313">
    <property type="component" value="Chromosome"/>
</dbReference>
<protein>
    <submittedName>
        <fullName evidence="1">Uncharacterized protein</fullName>
    </submittedName>
</protein>
<name>A0AAU0MEA1_9MICO</name>
<accession>A0AAU0MEA1</accession>
<reference evidence="1 2" key="1">
    <citation type="submission" date="2023-10" db="EMBL/GenBank/DDBJ databases">
        <title>Y20.</title>
        <authorList>
            <person name="Zhang G."/>
            <person name="Ding Y."/>
        </authorList>
    </citation>
    <scope>NUCLEOTIDE SEQUENCE [LARGE SCALE GENOMIC DNA]</scope>
    <source>
        <strain evidence="1 2">Y20</strain>
    </source>
</reference>
<dbReference type="AlphaFoldDB" id="A0AAU0MEA1"/>
<organism evidence="1 2">
    <name type="scientific">Microbacterium limosum</name>
    <dbReference type="NCBI Taxonomy" id="3079935"/>
    <lineage>
        <taxon>Bacteria</taxon>
        <taxon>Bacillati</taxon>
        <taxon>Actinomycetota</taxon>
        <taxon>Actinomycetes</taxon>
        <taxon>Micrococcales</taxon>
        <taxon>Microbacteriaceae</taxon>
        <taxon>Microbacterium</taxon>
    </lineage>
</organism>
<evidence type="ECO:0000313" key="1">
    <source>
        <dbReference type="EMBL" id="WOQ68768.1"/>
    </source>
</evidence>
<evidence type="ECO:0000313" key="2">
    <source>
        <dbReference type="Proteomes" id="UP001329313"/>
    </source>
</evidence>
<proteinExistence type="predicted"/>